<dbReference type="InterPro" id="IPR053182">
    <property type="entry name" value="YobU-like_regulator"/>
</dbReference>
<evidence type="ECO:0000259" key="1">
    <source>
        <dbReference type="SMART" id="SM00871"/>
    </source>
</evidence>
<dbReference type="KEGG" id="yrb:UGYR_01980"/>
<protein>
    <submittedName>
        <fullName evidence="3">Bacterial transcription activator, effector binding domain</fullName>
    </submittedName>
    <submittedName>
        <fullName evidence="2">Putative transcription regulator</fullName>
    </submittedName>
</protein>
<dbReference type="AlphaFoldDB" id="A0A085U7P8"/>
<dbReference type="Gene3D" id="3.20.80.10">
    <property type="entry name" value="Regulatory factor, effector binding domain"/>
    <property type="match status" value="1"/>
</dbReference>
<dbReference type="Proteomes" id="UP000255169">
    <property type="component" value="Unassembled WGS sequence"/>
</dbReference>
<dbReference type="STRING" id="29486.UGYR_01980"/>
<keyword evidence="4" id="KW-1185">Reference proteome</keyword>
<gene>
    <name evidence="2" type="ORF">CSF007_9225</name>
    <name evidence="3" type="ORF">NCTC10476_00304</name>
</gene>
<evidence type="ECO:0000313" key="2">
    <source>
        <dbReference type="EMBL" id="CEK27598.1"/>
    </source>
</evidence>
<proteinExistence type="predicted"/>
<accession>A0A085U7P8</accession>
<dbReference type="SUPFAM" id="SSF55136">
    <property type="entry name" value="Probable bacterial effector-binding domain"/>
    <property type="match status" value="1"/>
</dbReference>
<name>A0A085U7P8_YERRU</name>
<evidence type="ECO:0000313" key="4">
    <source>
        <dbReference type="Proteomes" id="UP000255169"/>
    </source>
</evidence>
<dbReference type="PANTHER" id="PTHR36444">
    <property type="entry name" value="TRANSCRIPTIONAL REGULATOR PROTEIN YOBU-RELATED"/>
    <property type="match status" value="1"/>
</dbReference>
<organism evidence="3 4">
    <name type="scientific">Yersinia ruckeri</name>
    <dbReference type="NCBI Taxonomy" id="29486"/>
    <lineage>
        <taxon>Bacteria</taxon>
        <taxon>Pseudomonadati</taxon>
        <taxon>Pseudomonadota</taxon>
        <taxon>Gammaproteobacteria</taxon>
        <taxon>Enterobacterales</taxon>
        <taxon>Yersiniaceae</taxon>
        <taxon>Yersinia</taxon>
    </lineage>
</organism>
<feature type="domain" description="AraC effector-binding" evidence="1">
    <location>
        <begin position="1"/>
        <end position="153"/>
    </location>
</feature>
<reference evidence="3 4" key="2">
    <citation type="submission" date="2018-06" db="EMBL/GenBank/DDBJ databases">
        <authorList>
            <consortium name="Pathogen Informatics"/>
            <person name="Doyle S."/>
        </authorList>
    </citation>
    <scope>NUCLEOTIDE SEQUENCE [LARGE SCALE GENOMIC DNA]</scope>
    <source>
        <strain evidence="3 4">NCTC10476</strain>
    </source>
</reference>
<dbReference type="GeneID" id="66879532"/>
<reference evidence="2" key="1">
    <citation type="journal article" date="2015" name="Genome Announc.">
        <title>Complete Genome Sequence of Yersinia ruckeri Strain CSF007-82, Etiologic Agent of Red Mouth Disease in Salmonid Fish.</title>
        <authorList>
            <person name="Nelson M.C."/>
            <person name="LaPatra S.E."/>
            <person name="Welch T.J."/>
            <person name="Graf J."/>
        </authorList>
    </citation>
    <scope>NUCLEOTIDE SEQUENCE</scope>
    <source>
        <strain evidence="2">CSF007-82</strain>
    </source>
</reference>
<dbReference type="EMBL" id="UHJG01000001">
    <property type="protein sequence ID" value="SUP98963.1"/>
    <property type="molecule type" value="Genomic_DNA"/>
</dbReference>
<evidence type="ECO:0000313" key="3">
    <source>
        <dbReference type="EMBL" id="SUP98963.1"/>
    </source>
</evidence>
<dbReference type="eggNOG" id="COG3708">
    <property type="taxonomic scope" value="Bacteria"/>
</dbReference>
<dbReference type="PATRIC" id="fig|29486.44.peg.1489"/>
<dbReference type="PANTHER" id="PTHR36444:SF2">
    <property type="entry name" value="TRANSCRIPTIONAL REGULATOR PROTEIN YOBU-RELATED"/>
    <property type="match status" value="1"/>
</dbReference>
<dbReference type="Pfam" id="PF14526">
    <property type="entry name" value="Cass2"/>
    <property type="match status" value="1"/>
</dbReference>
<dbReference type="InterPro" id="IPR011256">
    <property type="entry name" value="Reg_factor_effector_dom_sf"/>
</dbReference>
<sequence length="154" mass="17320">MEPYVTTLSSPILVSGLRLRTRNSDESDEKTALISELWRQFFLQKIADNTPYRQASSPIYGIYTAYDGGVTGYFDVMAGVAVNQAAADADIIEIQTGTYRVFDAHGPMPEAIIEAWGKVWCFFEQHPEMKRRFATDFESYTTAESAQIYIGILP</sequence>
<dbReference type="RefSeq" id="WP_004717522.1">
    <property type="nucleotide sequence ID" value="NZ_CABIHR010000009.1"/>
</dbReference>
<dbReference type="InterPro" id="IPR010499">
    <property type="entry name" value="AraC_E-bd"/>
</dbReference>
<dbReference type="InterPro" id="IPR029441">
    <property type="entry name" value="Cass2"/>
</dbReference>
<dbReference type="OrthoDB" id="3173400at2"/>
<dbReference type="EMBL" id="LN681231">
    <property type="protein sequence ID" value="CEK27598.1"/>
    <property type="molecule type" value="Genomic_DNA"/>
</dbReference>
<dbReference type="SMART" id="SM00871">
    <property type="entry name" value="AraC_E_bind"/>
    <property type="match status" value="1"/>
</dbReference>